<evidence type="ECO:0000259" key="6">
    <source>
        <dbReference type="PROSITE" id="PS50262"/>
    </source>
</evidence>
<dbReference type="PANTHER" id="PTHR24224">
    <property type="entry name" value="CARDIOACCELERATORY PEPTIDE RECEPTOR-RELATED"/>
    <property type="match status" value="1"/>
</dbReference>
<keyword evidence="4 5" id="KW-0472">Membrane</keyword>
<keyword evidence="3 5" id="KW-1133">Transmembrane helix</keyword>
<sequence length="342" mass="39534">MDENEHMKLWMFISECQFWVILITVILSLIVISKALWNLLKRKRSNYFLFLFSIVIANITSLLIILFDIFNFSFKGTLVCKLELFVSNSAACFINWLWLCLFTQRFFILFYPMKRHSHGFFGFMQSARKLIAASAVFAIVTQSWSLVFFEERIILTDNDQLIGVCERAVGLLSDTGYKILAVAEALLTYVLPFVLTIVMDIAVLYHSTNSSFVVMSAENLRTDRSQLLKINDTVKIQSSESIKASTHRRHLAVRRCLVMATTQVLLNAPYYTLQLVDEIYELRQSSIYLYLDAILYLIYLTQFSMIYVYTNFLVSPKSKRSHAKSPLSYTNSFRSEATNSIL</sequence>
<feature type="transmembrane region" description="Helical" evidence="5">
    <location>
        <begin position="87"/>
        <end position="110"/>
    </location>
</feature>
<feature type="domain" description="G-protein coupled receptors family 1 profile" evidence="6">
    <location>
        <begin position="22"/>
        <end position="309"/>
    </location>
</feature>
<comment type="caution">
    <text evidence="7">The sequence shown here is derived from an EMBL/GenBank/DDBJ whole genome shotgun (WGS) entry which is preliminary data.</text>
</comment>
<dbReference type="PROSITE" id="PS50262">
    <property type="entry name" value="G_PROTEIN_RECEP_F1_2"/>
    <property type="match status" value="1"/>
</dbReference>
<feature type="transmembrane region" description="Helical" evidence="5">
    <location>
        <begin position="179"/>
        <end position="205"/>
    </location>
</feature>
<evidence type="ECO:0000256" key="1">
    <source>
        <dbReference type="ARBA" id="ARBA00004370"/>
    </source>
</evidence>
<proteinExistence type="predicted"/>
<evidence type="ECO:0000313" key="7">
    <source>
        <dbReference type="EMBL" id="CAB3409373.1"/>
    </source>
</evidence>
<dbReference type="OrthoDB" id="5841613at2759"/>
<evidence type="ECO:0000256" key="3">
    <source>
        <dbReference type="ARBA" id="ARBA00022989"/>
    </source>
</evidence>
<dbReference type="FunFam" id="1.20.1070.10:FF:000596">
    <property type="entry name" value="Protein CBG18476"/>
    <property type="match status" value="1"/>
</dbReference>
<name>A0A8S1F9P5_9PELO</name>
<evidence type="ECO:0000256" key="2">
    <source>
        <dbReference type="ARBA" id="ARBA00022692"/>
    </source>
</evidence>
<dbReference type="Gene3D" id="1.20.1070.10">
    <property type="entry name" value="Rhodopsin 7-helix transmembrane proteins"/>
    <property type="match status" value="1"/>
</dbReference>
<dbReference type="AlphaFoldDB" id="A0A8S1F9P5"/>
<organism evidence="7 8">
    <name type="scientific">Caenorhabditis bovis</name>
    <dbReference type="NCBI Taxonomy" id="2654633"/>
    <lineage>
        <taxon>Eukaryota</taxon>
        <taxon>Metazoa</taxon>
        <taxon>Ecdysozoa</taxon>
        <taxon>Nematoda</taxon>
        <taxon>Chromadorea</taxon>
        <taxon>Rhabditida</taxon>
        <taxon>Rhabditina</taxon>
        <taxon>Rhabditomorpha</taxon>
        <taxon>Rhabditoidea</taxon>
        <taxon>Rhabditidae</taxon>
        <taxon>Peloderinae</taxon>
        <taxon>Caenorhabditis</taxon>
    </lineage>
</organism>
<feature type="transmembrane region" description="Helical" evidence="5">
    <location>
        <begin position="47"/>
        <end position="67"/>
    </location>
</feature>
<feature type="transmembrane region" description="Helical" evidence="5">
    <location>
        <begin position="130"/>
        <end position="149"/>
    </location>
</feature>
<comment type="subcellular location">
    <subcellularLocation>
        <location evidence="1">Membrane</location>
    </subcellularLocation>
</comment>
<evidence type="ECO:0000313" key="8">
    <source>
        <dbReference type="Proteomes" id="UP000494206"/>
    </source>
</evidence>
<evidence type="ECO:0000256" key="5">
    <source>
        <dbReference type="SAM" id="Phobius"/>
    </source>
</evidence>
<reference evidence="7 8" key="1">
    <citation type="submission" date="2020-04" db="EMBL/GenBank/DDBJ databases">
        <authorList>
            <person name="Laetsch R D."/>
            <person name="Stevens L."/>
            <person name="Kumar S."/>
            <person name="Blaxter L. M."/>
        </authorList>
    </citation>
    <scope>NUCLEOTIDE SEQUENCE [LARGE SCALE GENOMIC DNA]</scope>
</reference>
<evidence type="ECO:0000256" key="4">
    <source>
        <dbReference type="ARBA" id="ARBA00023136"/>
    </source>
</evidence>
<dbReference type="SUPFAM" id="SSF81321">
    <property type="entry name" value="Family A G protein-coupled receptor-like"/>
    <property type="match status" value="1"/>
</dbReference>
<feature type="transmembrane region" description="Helical" evidence="5">
    <location>
        <begin position="252"/>
        <end position="273"/>
    </location>
</feature>
<feature type="transmembrane region" description="Helical" evidence="5">
    <location>
        <begin position="18"/>
        <end position="40"/>
    </location>
</feature>
<dbReference type="GO" id="GO:0016020">
    <property type="term" value="C:membrane"/>
    <property type="evidence" value="ECO:0007669"/>
    <property type="project" value="UniProtKB-SubCell"/>
</dbReference>
<accession>A0A8S1F9P5</accession>
<dbReference type="InterPro" id="IPR017452">
    <property type="entry name" value="GPCR_Rhodpsn_7TM"/>
</dbReference>
<feature type="transmembrane region" description="Helical" evidence="5">
    <location>
        <begin position="293"/>
        <end position="314"/>
    </location>
</feature>
<dbReference type="InterPro" id="IPR052665">
    <property type="entry name" value="Neuropeptide-GPCR"/>
</dbReference>
<dbReference type="EMBL" id="CADEPM010000008">
    <property type="protein sequence ID" value="CAB3409373.1"/>
    <property type="molecule type" value="Genomic_DNA"/>
</dbReference>
<keyword evidence="2 5" id="KW-0812">Transmembrane</keyword>
<dbReference type="PANTHER" id="PTHR24224:SF1">
    <property type="entry name" value="G-PROTEIN COUPLED RECEPTORS FAMILY 1 PROFILE DOMAIN-CONTAINING PROTEIN"/>
    <property type="match status" value="1"/>
</dbReference>
<protein>
    <recommendedName>
        <fullName evidence="6">G-protein coupled receptors family 1 profile domain-containing protein</fullName>
    </recommendedName>
</protein>
<gene>
    <name evidence="7" type="ORF">CBOVIS_LOCUS11030</name>
</gene>
<keyword evidence="8" id="KW-1185">Reference proteome</keyword>
<dbReference type="CDD" id="cd00637">
    <property type="entry name" value="7tm_classA_rhodopsin-like"/>
    <property type="match status" value="1"/>
</dbReference>
<dbReference type="Proteomes" id="UP000494206">
    <property type="component" value="Unassembled WGS sequence"/>
</dbReference>